<evidence type="ECO:0000313" key="2">
    <source>
        <dbReference type="Proteomes" id="UP001597085"/>
    </source>
</evidence>
<gene>
    <name evidence="1" type="ORF">ACFSBX_10245</name>
</gene>
<protein>
    <recommendedName>
        <fullName evidence="3">C2H2-type domain-containing protein</fullName>
    </recommendedName>
</protein>
<dbReference type="RefSeq" id="WP_256422737.1">
    <property type="nucleotide sequence ID" value="NZ_JANHDI010000014.1"/>
</dbReference>
<reference evidence="1 2" key="1">
    <citation type="journal article" date="2019" name="Int. J. Syst. Evol. Microbiol.">
        <title>The Global Catalogue of Microorganisms (GCM) 10K type strain sequencing project: providing services to taxonomists for standard genome sequencing and annotation.</title>
        <authorList>
            <consortium name="The Broad Institute Genomics Platform"/>
            <consortium name="The Broad Institute Genome Sequencing Center for Infectious Disease"/>
            <person name="Wu L."/>
            <person name="Ma J."/>
        </authorList>
    </citation>
    <scope>NUCLEOTIDE SEQUENCE [LARGE SCALE GENOMIC DNA]</scope>
    <source>
        <strain evidence="1 2">CGMCC 1.12121</strain>
    </source>
</reference>
<sequence>MAIAHPAGRSNRVRLVRCPACGRKLSTLRVRTSTHIASHLPEDFGLTPLGEIDARYVPRGEA</sequence>
<evidence type="ECO:0000313" key="1">
    <source>
        <dbReference type="EMBL" id="MFD1599335.1"/>
    </source>
</evidence>
<evidence type="ECO:0008006" key="3">
    <source>
        <dbReference type="Google" id="ProtNLM"/>
    </source>
</evidence>
<organism evidence="1 2">
    <name type="scientific">Halobellus rarus</name>
    <dbReference type="NCBI Taxonomy" id="1126237"/>
    <lineage>
        <taxon>Archaea</taxon>
        <taxon>Methanobacteriati</taxon>
        <taxon>Methanobacteriota</taxon>
        <taxon>Stenosarchaea group</taxon>
        <taxon>Halobacteria</taxon>
        <taxon>Halobacteriales</taxon>
        <taxon>Haloferacaceae</taxon>
        <taxon>Halobellus</taxon>
    </lineage>
</organism>
<dbReference type="AlphaFoldDB" id="A0ABD6CNL6"/>
<keyword evidence="2" id="KW-1185">Reference proteome</keyword>
<dbReference type="Proteomes" id="UP001597085">
    <property type="component" value="Unassembled WGS sequence"/>
</dbReference>
<name>A0ABD6CNL6_9EURY</name>
<dbReference type="EMBL" id="JBHUDK010000008">
    <property type="protein sequence ID" value="MFD1599335.1"/>
    <property type="molecule type" value="Genomic_DNA"/>
</dbReference>
<proteinExistence type="predicted"/>
<accession>A0ABD6CNL6</accession>
<comment type="caution">
    <text evidence="1">The sequence shown here is derived from an EMBL/GenBank/DDBJ whole genome shotgun (WGS) entry which is preliminary data.</text>
</comment>